<protein>
    <recommendedName>
        <fullName evidence="4">Porin</fullName>
    </recommendedName>
</protein>
<dbReference type="SUPFAM" id="SSF56935">
    <property type="entry name" value="Porins"/>
    <property type="match status" value="1"/>
</dbReference>
<dbReference type="GeneID" id="56268374"/>
<dbReference type="OrthoDB" id="974738at2"/>
<evidence type="ECO:0000256" key="1">
    <source>
        <dbReference type="SAM" id="SignalP"/>
    </source>
</evidence>
<organism evidence="2 3">
    <name type="scientific">Alteromonas marina</name>
    <dbReference type="NCBI Taxonomy" id="203795"/>
    <lineage>
        <taxon>Bacteria</taxon>
        <taxon>Pseudomonadati</taxon>
        <taxon>Pseudomonadota</taxon>
        <taxon>Gammaproteobacteria</taxon>
        <taxon>Alteromonadales</taxon>
        <taxon>Alteromonadaceae</taxon>
        <taxon>Alteromonas/Salinimonas group</taxon>
        <taxon>Alteromonas</taxon>
    </lineage>
</organism>
<keyword evidence="1" id="KW-0732">Signal</keyword>
<dbReference type="Proteomes" id="UP000031197">
    <property type="component" value="Unassembled WGS sequence"/>
</dbReference>
<feature type="signal peptide" evidence="1">
    <location>
        <begin position="1"/>
        <end position="25"/>
    </location>
</feature>
<evidence type="ECO:0000313" key="2">
    <source>
        <dbReference type="EMBL" id="KHT44667.1"/>
    </source>
</evidence>
<dbReference type="AlphaFoldDB" id="A0A0B3Y0H8"/>
<comment type="caution">
    <text evidence="2">The sequence shown here is derived from an EMBL/GenBank/DDBJ whole genome shotgun (WGS) entry which is preliminary data.</text>
</comment>
<dbReference type="InterPro" id="IPR023614">
    <property type="entry name" value="Porin_dom_sf"/>
</dbReference>
<keyword evidence="3" id="KW-1185">Reference proteome</keyword>
<dbReference type="EMBL" id="JWLW01000066">
    <property type="protein sequence ID" value="KHT44667.1"/>
    <property type="molecule type" value="Genomic_DNA"/>
</dbReference>
<dbReference type="RefSeq" id="WP_014980250.1">
    <property type="nucleotide sequence ID" value="NZ_JWLW01000066.1"/>
</dbReference>
<evidence type="ECO:0000313" key="3">
    <source>
        <dbReference type="Proteomes" id="UP000031197"/>
    </source>
</evidence>
<gene>
    <name evidence="2" type="ORF">RJ41_17600</name>
</gene>
<reference evidence="2 3" key="1">
    <citation type="submission" date="2014-12" db="EMBL/GenBank/DDBJ databases">
        <title>Genome sequencing of Alteromonas marina AD001.</title>
        <authorList>
            <person name="Adrian T.G.S."/>
            <person name="Chan K.G."/>
        </authorList>
    </citation>
    <scope>NUCLEOTIDE SEQUENCE [LARGE SCALE GENOMIC DNA]</scope>
    <source>
        <strain evidence="2 3">AD001</strain>
    </source>
</reference>
<dbReference type="Gene3D" id="2.40.160.10">
    <property type="entry name" value="Porin"/>
    <property type="match status" value="1"/>
</dbReference>
<feature type="chain" id="PRO_5002100740" description="Porin" evidence="1">
    <location>
        <begin position="26"/>
        <end position="409"/>
    </location>
</feature>
<proteinExistence type="predicted"/>
<sequence>MKKNTFTKTCLSIAILSTVSSHSFAQDEPYSWNISGWINEGLTYYDDGVGSDVAQLSDNGTTLGSRITLSGNYKLEEQGMDVGFEVIIEPLSGAPNYAGGGHQTPLLFANQDNLDTFNGGDIGLLGSSLYFGGDWGKITIGLQSLPTDNIAVLADPSGTIWSGISPLFRANGFFIRGVEEGSTNVAWGQFAQCLATPGLGIGIDCNGIYRNGVRYDLPQMGNVSIAVGYANDEIYDIAVKYAAEHEGFKTNLHAGYSVNKDGGSNVGGNSSTTLQLQAGLMHIESGVFGVATYQMEEADDAIVGSGDDTDAYYFKAGIRKQFNRFGDSAFYAEYASYNDQYGMAHLDGVTGSELSQWGVAAEQYFGSRFLVYAKYENLSLDIDGSESAQGIYNSAEDLTLIQLGGTVFF</sequence>
<name>A0A0B3Y0H8_9ALTE</name>
<accession>A0A0B3Y0H8</accession>
<evidence type="ECO:0008006" key="4">
    <source>
        <dbReference type="Google" id="ProtNLM"/>
    </source>
</evidence>